<evidence type="ECO:0000313" key="1">
    <source>
        <dbReference type="Ensembl" id="ENSHCOP00000027176.1"/>
    </source>
</evidence>
<keyword evidence="2" id="KW-1185">Reference proteome</keyword>
<name>A0A3Q2Z5S2_HIPCM</name>
<reference evidence="1" key="2">
    <citation type="submission" date="2025-09" db="UniProtKB">
        <authorList>
            <consortium name="Ensembl"/>
        </authorList>
    </citation>
    <scope>IDENTIFICATION</scope>
</reference>
<proteinExistence type="predicted"/>
<evidence type="ECO:0000313" key="2">
    <source>
        <dbReference type="Proteomes" id="UP000264820"/>
    </source>
</evidence>
<dbReference type="AlphaFoldDB" id="A0A3Q2Z5S2"/>
<dbReference type="Proteomes" id="UP000264820">
    <property type="component" value="Unplaced"/>
</dbReference>
<sequence length="201" mass="22421">MPLVWPFPFPLSCSPFPLPLEWPFPFPLSCSPFPLPLESSCPFPLSCSPFPLPLESSCPFPLSCSPFPLPQVQGKNFCHIKLLSIHKWGLFAFLFLVTLRWNIKFSSPPMGWSINEVSFLPYRLRPRKCRFSSPPMGWSINDVSYPADSVHANVRASRVARCPILNGGTVAVDKVVSLWHTVQLTGVLGCHGQISSLISRV</sequence>
<organism evidence="1 2">
    <name type="scientific">Hippocampus comes</name>
    <name type="common">Tiger tail seahorse</name>
    <dbReference type="NCBI Taxonomy" id="109280"/>
    <lineage>
        <taxon>Eukaryota</taxon>
        <taxon>Metazoa</taxon>
        <taxon>Chordata</taxon>
        <taxon>Craniata</taxon>
        <taxon>Vertebrata</taxon>
        <taxon>Euteleostomi</taxon>
        <taxon>Actinopterygii</taxon>
        <taxon>Neopterygii</taxon>
        <taxon>Teleostei</taxon>
        <taxon>Neoteleostei</taxon>
        <taxon>Acanthomorphata</taxon>
        <taxon>Syngnathiaria</taxon>
        <taxon>Syngnathiformes</taxon>
        <taxon>Syngnathoidei</taxon>
        <taxon>Syngnathidae</taxon>
        <taxon>Hippocampus</taxon>
    </lineage>
</organism>
<protein>
    <submittedName>
        <fullName evidence="1">Uncharacterized protein</fullName>
    </submittedName>
</protein>
<dbReference type="Ensembl" id="ENSHCOT00000023069.1">
    <property type="protein sequence ID" value="ENSHCOP00000027176.1"/>
    <property type="gene ID" value="ENSHCOG00000018777.1"/>
</dbReference>
<reference evidence="1" key="1">
    <citation type="submission" date="2025-08" db="UniProtKB">
        <authorList>
            <consortium name="Ensembl"/>
        </authorList>
    </citation>
    <scope>IDENTIFICATION</scope>
</reference>
<accession>A0A3Q2Z5S2</accession>